<dbReference type="InterPro" id="IPR039420">
    <property type="entry name" value="WalR-like"/>
</dbReference>
<keyword evidence="5" id="KW-0804">Transcription</keyword>
<gene>
    <name evidence="10" type="ORF">GMI68_04805</name>
    <name evidence="11" type="ORF">J7S26_06180</name>
</gene>
<name>A0A9E6MQ13_9ACTN</name>
<evidence type="ECO:0000256" key="6">
    <source>
        <dbReference type="PROSITE-ProRule" id="PRU00169"/>
    </source>
</evidence>
<evidence type="ECO:0000313" key="11">
    <source>
        <dbReference type="EMBL" id="QTU83953.1"/>
    </source>
</evidence>
<dbReference type="SUPFAM" id="SSF46894">
    <property type="entry name" value="C-terminal effector domain of the bipartite response regulators"/>
    <property type="match status" value="1"/>
</dbReference>
<dbReference type="Gene3D" id="3.40.50.2300">
    <property type="match status" value="1"/>
</dbReference>
<dbReference type="Gene3D" id="6.10.250.690">
    <property type="match status" value="1"/>
</dbReference>
<evidence type="ECO:0000256" key="2">
    <source>
        <dbReference type="ARBA" id="ARBA00023012"/>
    </source>
</evidence>
<feature type="domain" description="OmpR/PhoB-type" evidence="9">
    <location>
        <begin position="124"/>
        <end position="222"/>
    </location>
</feature>
<dbReference type="SMART" id="SM00862">
    <property type="entry name" value="Trans_reg_C"/>
    <property type="match status" value="1"/>
</dbReference>
<evidence type="ECO:0000256" key="5">
    <source>
        <dbReference type="ARBA" id="ARBA00023163"/>
    </source>
</evidence>
<dbReference type="SMART" id="SM00448">
    <property type="entry name" value="REC"/>
    <property type="match status" value="1"/>
</dbReference>
<evidence type="ECO:0000259" key="9">
    <source>
        <dbReference type="PROSITE" id="PS51755"/>
    </source>
</evidence>
<evidence type="ECO:0000256" key="7">
    <source>
        <dbReference type="PROSITE-ProRule" id="PRU01091"/>
    </source>
</evidence>
<keyword evidence="1 6" id="KW-0597">Phosphoprotein</keyword>
<dbReference type="RefSeq" id="WP_166339222.1">
    <property type="nucleotide sequence ID" value="NZ_CP072829.1"/>
</dbReference>
<dbReference type="EMBL" id="CP072829">
    <property type="protein sequence ID" value="QTU83953.1"/>
    <property type="molecule type" value="Genomic_DNA"/>
</dbReference>
<keyword evidence="2" id="KW-0902">Two-component regulatory system</keyword>
<dbReference type="Pfam" id="PF00072">
    <property type="entry name" value="Response_reg"/>
    <property type="match status" value="1"/>
</dbReference>
<dbReference type="GO" id="GO:0006355">
    <property type="term" value="P:regulation of DNA-templated transcription"/>
    <property type="evidence" value="ECO:0007669"/>
    <property type="project" value="InterPro"/>
</dbReference>
<dbReference type="PANTHER" id="PTHR48111">
    <property type="entry name" value="REGULATOR OF RPOS"/>
    <property type="match status" value="1"/>
</dbReference>
<dbReference type="CDD" id="cd00383">
    <property type="entry name" value="trans_reg_C"/>
    <property type="match status" value="1"/>
</dbReference>
<evidence type="ECO:0000259" key="8">
    <source>
        <dbReference type="PROSITE" id="PS50110"/>
    </source>
</evidence>
<evidence type="ECO:0000313" key="10">
    <source>
        <dbReference type="EMBL" id="NHM14089.1"/>
    </source>
</evidence>
<dbReference type="InterPro" id="IPR016032">
    <property type="entry name" value="Sig_transdc_resp-reg_C-effctor"/>
</dbReference>
<evidence type="ECO:0000313" key="12">
    <source>
        <dbReference type="Proteomes" id="UP000636394"/>
    </source>
</evidence>
<keyword evidence="3" id="KW-0805">Transcription regulation</keyword>
<proteinExistence type="predicted"/>
<evidence type="ECO:0000256" key="4">
    <source>
        <dbReference type="ARBA" id="ARBA00023125"/>
    </source>
</evidence>
<dbReference type="InterPro" id="IPR036388">
    <property type="entry name" value="WH-like_DNA-bd_sf"/>
</dbReference>
<organism evidence="11 13">
    <name type="scientific">Xiamenia xianingshaonis</name>
    <dbReference type="NCBI Taxonomy" id="2682776"/>
    <lineage>
        <taxon>Bacteria</taxon>
        <taxon>Bacillati</taxon>
        <taxon>Actinomycetota</taxon>
        <taxon>Coriobacteriia</taxon>
        <taxon>Eggerthellales</taxon>
        <taxon>Eggerthellaceae</taxon>
        <taxon>Xiamenia</taxon>
    </lineage>
</organism>
<dbReference type="InterPro" id="IPR001789">
    <property type="entry name" value="Sig_transdc_resp-reg_receiver"/>
</dbReference>
<dbReference type="GO" id="GO:0000156">
    <property type="term" value="F:phosphorelay response regulator activity"/>
    <property type="evidence" value="ECO:0007669"/>
    <property type="project" value="TreeGrafter"/>
</dbReference>
<keyword evidence="12" id="KW-1185">Reference proteome</keyword>
<dbReference type="GO" id="GO:0032993">
    <property type="term" value="C:protein-DNA complex"/>
    <property type="evidence" value="ECO:0007669"/>
    <property type="project" value="TreeGrafter"/>
</dbReference>
<protein>
    <submittedName>
        <fullName evidence="10 11">Response regulator</fullName>
    </submittedName>
</protein>
<dbReference type="GO" id="GO:0000976">
    <property type="term" value="F:transcription cis-regulatory region binding"/>
    <property type="evidence" value="ECO:0007669"/>
    <property type="project" value="TreeGrafter"/>
</dbReference>
<dbReference type="FunFam" id="3.40.50.2300:FF:000002">
    <property type="entry name" value="DNA-binding response regulator PhoP"/>
    <property type="match status" value="1"/>
</dbReference>
<keyword evidence="4 7" id="KW-0238">DNA-binding</keyword>
<dbReference type="Proteomes" id="UP000671910">
    <property type="component" value="Chromosome"/>
</dbReference>
<reference evidence="10 12" key="1">
    <citation type="submission" date="2019-11" db="EMBL/GenBank/DDBJ databases">
        <title>Eggerthellaceae novel genus isolated from the rectal contents of marmort.</title>
        <authorList>
            <person name="Zhang G."/>
        </authorList>
    </citation>
    <scope>NUCLEOTIDE SEQUENCE [LARGE SCALE GENOMIC DNA]</scope>
    <source>
        <strain evidence="12">zg-886</strain>
        <strain evidence="10">Zg-886</strain>
    </source>
</reference>
<accession>A0A9E6MQ13</accession>
<dbReference type="PROSITE" id="PS50110">
    <property type="entry name" value="RESPONSE_REGULATORY"/>
    <property type="match status" value="1"/>
</dbReference>
<dbReference type="Proteomes" id="UP000636394">
    <property type="component" value="Unassembled WGS sequence"/>
</dbReference>
<dbReference type="PROSITE" id="PS51755">
    <property type="entry name" value="OMPR_PHOB"/>
    <property type="match status" value="1"/>
</dbReference>
<evidence type="ECO:0000256" key="1">
    <source>
        <dbReference type="ARBA" id="ARBA00022553"/>
    </source>
</evidence>
<dbReference type="InterPro" id="IPR011006">
    <property type="entry name" value="CheY-like_superfamily"/>
</dbReference>
<dbReference type="GO" id="GO:0005829">
    <property type="term" value="C:cytosol"/>
    <property type="evidence" value="ECO:0007669"/>
    <property type="project" value="TreeGrafter"/>
</dbReference>
<dbReference type="EMBL" id="WPCR01000005">
    <property type="protein sequence ID" value="NHM14089.1"/>
    <property type="molecule type" value="Genomic_DNA"/>
</dbReference>
<dbReference type="PANTHER" id="PTHR48111:SF1">
    <property type="entry name" value="TWO-COMPONENT RESPONSE REGULATOR ORR33"/>
    <property type="match status" value="1"/>
</dbReference>
<feature type="domain" description="Response regulatory" evidence="8">
    <location>
        <begin position="2"/>
        <end position="116"/>
    </location>
</feature>
<evidence type="ECO:0000313" key="13">
    <source>
        <dbReference type="Proteomes" id="UP000671910"/>
    </source>
</evidence>
<dbReference type="Pfam" id="PF00486">
    <property type="entry name" value="Trans_reg_C"/>
    <property type="match status" value="1"/>
</dbReference>
<evidence type="ECO:0000256" key="3">
    <source>
        <dbReference type="ARBA" id="ARBA00023015"/>
    </source>
</evidence>
<reference evidence="11" key="2">
    <citation type="submission" date="2021-04" db="EMBL/GenBank/DDBJ databases">
        <title>Novel species in family Eggerthellaceae.</title>
        <authorList>
            <person name="Zhang G."/>
        </authorList>
    </citation>
    <scope>NUCLEOTIDE SEQUENCE</scope>
    <source>
        <strain evidence="11">Zg-886</strain>
    </source>
</reference>
<feature type="modified residue" description="4-aspartylphosphate" evidence="6">
    <location>
        <position position="51"/>
    </location>
</feature>
<sequence>MHVLIIEDDLRLSQALRHIMQESGYDVDLVHDGADGLAWAESGIYDVIVCDVMLPKKDGFSLVAELRRGGVSTPVLMLTARDAVSDKVCGLDSGADTYLTKPFAPAELMANIRALVRRQGEVVFEKLEAGDVVLDLTSEDLICGERDIHLSHKEFELAQVLVANAGSVVPKGVIIDKVWGVDSSAEDNNVEAYVSFLRKKLRYVGSSAKIEALRKVGYRLVASDGAAGGASC</sequence>
<dbReference type="KEGG" id="ebz:J7S26_06180"/>
<dbReference type="Gene3D" id="1.10.10.10">
    <property type="entry name" value="Winged helix-like DNA-binding domain superfamily/Winged helix DNA-binding domain"/>
    <property type="match status" value="1"/>
</dbReference>
<feature type="DNA-binding region" description="OmpR/PhoB-type" evidence="7">
    <location>
        <begin position="124"/>
        <end position="222"/>
    </location>
</feature>
<dbReference type="AlphaFoldDB" id="A0A9E6MQ13"/>
<dbReference type="SUPFAM" id="SSF52172">
    <property type="entry name" value="CheY-like"/>
    <property type="match status" value="1"/>
</dbReference>
<dbReference type="InterPro" id="IPR001867">
    <property type="entry name" value="OmpR/PhoB-type_DNA-bd"/>
</dbReference>